<accession>A0A1P8Q2B4</accession>
<dbReference type="AlphaFoldDB" id="A0A1P8Q2B4"/>
<sequence>MEKIGIITFHNSNNYGAILQTYALQTIYLQYSDDVEIIDYIDPEKKGWYKAFDFSKKKTLFQNFFEIVKLPNAFIIAVKNYRLNKFTKRNYRLSEETFEGMSQKLNEYVNNFGIISVGSDQVWNWENTSFDKVYFLDFKNCKAKLISYAASFGMSTVPNDKKLEYKRLLSRFDDISVRESDGEKILSDLGINKKVSTVLDPTLLISSNTWLKSVKREKINKNYILMYSIGKNHHMDEIARSFSKATGLRIIRIATNLRDWFGGFKTVNPGIDKFINLFYDATYVFTDSFHGVAFSLNFNKKFFVFLRDDNKANNRIMDLLSKVNMENTRVHIYEDINLSLKYNYEYANNQLKIMKLDSMNYIEKAISNRDL</sequence>
<dbReference type="STRING" id="1847728.BTM29_05030"/>
<dbReference type="EMBL" id="CP019323">
    <property type="protein sequence ID" value="APX71957.1"/>
    <property type="molecule type" value="Genomic_DNA"/>
</dbReference>
<organism evidence="2 3">
    <name type="scientific">Companilactobacillus allii</name>
    <dbReference type="NCBI Taxonomy" id="1847728"/>
    <lineage>
        <taxon>Bacteria</taxon>
        <taxon>Bacillati</taxon>
        <taxon>Bacillota</taxon>
        <taxon>Bacilli</taxon>
        <taxon>Lactobacillales</taxon>
        <taxon>Lactobacillaceae</taxon>
        <taxon>Companilactobacillus</taxon>
    </lineage>
</organism>
<keyword evidence="3" id="KW-1185">Reference proteome</keyword>
<evidence type="ECO:0000313" key="3">
    <source>
        <dbReference type="Proteomes" id="UP000187499"/>
    </source>
</evidence>
<evidence type="ECO:0000313" key="2">
    <source>
        <dbReference type="EMBL" id="APX71957.1"/>
    </source>
</evidence>
<dbReference type="Pfam" id="PF04230">
    <property type="entry name" value="PS_pyruv_trans"/>
    <property type="match status" value="1"/>
</dbReference>
<dbReference type="KEGG" id="lalw:BTM29_05030"/>
<dbReference type="OrthoDB" id="9799278at2"/>
<dbReference type="RefSeq" id="WP_076614461.1">
    <property type="nucleotide sequence ID" value="NZ_CP019323.1"/>
</dbReference>
<protein>
    <recommendedName>
        <fullName evidence="1">Polysaccharide pyruvyl transferase domain-containing protein</fullName>
    </recommendedName>
</protein>
<dbReference type="Proteomes" id="UP000187499">
    <property type="component" value="Chromosome"/>
</dbReference>
<dbReference type="InterPro" id="IPR007345">
    <property type="entry name" value="Polysacch_pyruvyl_Trfase"/>
</dbReference>
<evidence type="ECO:0000259" key="1">
    <source>
        <dbReference type="Pfam" id="PF04230"/>
    </source>
</evidence>
<proteinExistence type="predicted"/>
<feature type="domain" description="Polysaccharide pyruvyl transferase" evidence="1">
    <location>
        <begin position="14"/>
        <end position="308"/>
    </location>
</feature>
<name>A0A1P8Q2B4_9LACO</name>
<reference evidence="3" key="1">
    <citation type="submission" date="2016-12" db="EMBL/GenBank/DDBJ databases">
        <authorList>
            <person name="Jung M.Y."/>
            <person name="Lee S.H."/>
        </authorList>
    </citation>
    <scope>NUCLEOTIDE SEQUENCE [LARGE SCALE GENOMIC DNA]</scope>
    <source>
        <strain evidence="3">WiKim39</strain>
    </source>
</reference>
<gene>
    <name evidence="2" type="ORF">BTM29_05030</name>
</gene>